<organism evidence="3 4">
    <name type="scientific">Triparma laevis f. longispina</name>
    <dbReference type="NCBI Taxonomy" id="1714387"/>
    <lineage>
        <taxon>Eukaryota</taxon>
        <taxon>Sar</taxon>
        <taxon>Stramenopiles</taxon>
        <taxon>Ochrophyta</taxon>
        <taxon>Bolidophyceae</taxon>
        <taxon>Parmales</taxon>
        <taxon>Triparmaceae</taxon>
        <taxon>Triparma</taxon>
    </lineage>
</organism>
<dbReference type="InterPro" id="IPR010031">
    <property type="entry name" value="FAD_lactone_oxidase-like"/>
</dbReference>
<dbReference type="Gene3D" id="3.30.70.2520">
    <property type="match status" value="1"/>
</dbReference>
<dbReference type="GO" id="GO:0071949">
    <property type="term" value="F:FAD binding"/>
    <property type="evidence" value="ECO:0007669"/>
    <property type="project" value="InterPro"/>
</dbReference>
<dbReference type="AlphaFoldDB" id="A0A9W7KUH6"/>
<feature type="chain" id="PRO_5040873140" description="FAD-binding PCMH-type domain-containing protein" evidence="1">
    <location>
        <begin position="22"/>
        <end position="417"/>
    </location>
</feature>
<dbReference type="PANTHER" id="PTHR43762">
    <property type="entry name" value="L-GULONOLACTONE OXIDASE"/>
    <property type="match status" value="1"/>
</dbReference>
<dbReference type="Proteomes" id="UP001165122">
    <property type="component" value="Unassembled WGS sequence"/>
</dbReference>
<proteinExistence type="predicted"/>
<evidence type="ECO:0000256" key="1">
    <source>
        <dbReference type="SAM" id="SignalP"/>
    </source>
</evidence>
<dbReference type="Gene3D" id="3.30.465.10">
    <property type="match status" value="1"/>
</dbReference>
<protein>
    <recommendedName>
        <fullName evidence="2">FAD-binding PCMH-type domain-containing protein</fullName>
    </recommendedName>
</protein>
<dbReference type="OrthoDB" id="73644at2759"/>
<name>A0A9W7KUH6_9STRA</name>
<evidence type="ECO:0000313" key="4">
    <source>
        <dbReference type="Proteomes" id="UP001165122"/>
    </source>
</evidence>
<reference evidence="4" key="1">
    <citation type="journal article" date="2023" name="Commun. Biol.">
        <title>Genome analysis of Parmales, the sister group of diatoms, reveals the evolutionary specialization of diatoms from phago-mixotrophs to photoautotrophs.</title>
        <authorList>
            <person name="Ban H."/>
            <person name="Sato S."/>
            <person name="Yoshikawa S."/>
            <person name="Yamada K."/>
            <person name="Nakamura Y."/>
            <person name="Ichinomiya M."/>
            <person name="Sato N."/>
            <person name="Blanc-Mathieu R."/>
            <person name="Endo H."/>
            <person name="Kuwata A."/>
            <person name="Ogata H."/>
        </authorList>
    </citation>
    <scope>NUCLEOTIDE SEQUENCE [LARGE SCALE GENOMIC DNA]</scope>
    <source>
        <strain evidence="4">NIES 3700</strain>
    </source>
</reference>
<dbReference type="InterPro" id="IPR016169">
    <property type="entry name" value="FAD-bd_PCMH_sub2"/>
</dbReference>
<evidence type="ECO:0000313" key="3">
    <source>
        <dbReference type="EMBL" id="GMI12122.1"/>
    </source>
</evidence>
<keyword evidence="1" id="KW-0732">Signal</keyword>
<feature type="domain" description="FAD-binding PCMH-type" evidence="2">
    <location>
        <begin position="18"/>
        <end position="198"/>
    </location>
</feature>
<dbReference type="Pfam" id="PF01565">
    <property type="entry name" value="FAD_binding_4"/>
    <property type="match status" value="1"/>
</dbReference>
<gene>
    <name evidence="3" type="ORF">TrLO_g2651</name>
</gene>
<evidence type="ECO:0000259" key="2">
    <source>
        <dbReference type="PROSITE" id="PS51387"/>
    </source>
</evidence>
<dbReference type="GO" id="GO:0016899">
    <property type="term" value="F:oxidoreductase activity, acting on the CH-OH group of donors, oxygen as acceptor"/>
    <property type="evidence" value="ECO:0007669"/>
    <property type="project" value="InterPro"/>
</dbReference>
<keyword evidence="4" id="KW-1185">Reference proteome</keyword>
<comment type="caution">
    <text evidence="3">The sequence shown here is derived from an EMBL/GenBank/DDBJ whole genome shotgun (WGS) entry which is preliminary data.</text>
</comment>
<accession>A0A9W7KUH6</accession>
<dbReference type="InterPro" id="IPR036318">
    <property type="entry name" value="FAD-bd_PCMH-like_sf"/>
</dbReference>
<sequence length="417" mass="46149">MRASIFPTLLAFTTSTAFTAASDVSSTTWSDWDEMQSNLFESVKVVGAGHSFSAITLTDEKADEAGKSLLLNLDNYTGIISCDEPSDEGEVETTNCYVRAGTRLRDLNDMLESRGLAFINLGATAAQSVAGAISTSTHGTGREIGSISTAVRGLKIVDSNGDVITADSNENVDVYTHARTSMGAFGVIMEVTLNVVPIWKMKRTIFDMPLETLISNHDDLYKKYSRFQWSYIPYADPPTASVMIREDVDWDTSGVGCWDSTANVHVEAKLLDGSGGDAVQVDSSVCVDVSYKVLVDSYDRYLNRSLYTEMEMFVDVKHTIDVLKDFLAFQESVKDEHSESASLFCNMRYVAADDIPTSMMFRERCGGFFVHYDGGSDYDGRSGRVRALRQRVGGDRERVDPNGLFLNDYLRERIIKK</sequence>
<dbReference type="GO" id="GO:0080049">
    <property type="term" value="F:L-gulono-1,4-lactone dehydrogenase activity"/>
    <property type="evidence" value="ECO:0007669"/>
    <property type="project" value="TreeGrafter"/>
</dbReference>
<dbReference type="EMBL" id="BRXW01000171">
    <property type="protein sequence ID" value="GMI12122.1"/>
    <property type="molecule type" value="Genomic_DNA"/>
</dbReference>
<feature type="signal peptide" evidence="1">
    <location>
        <begin position="1"/>
        <end position="21"/>
    </location>
</feature>
<dbReference type="SUPFAM" id="SSF56176">
    <property type="entry name" value="FAD-binding/transporter-associated domain-like"/>
    <property type="match status" value="1"/>
</dbReference>
<dbReference type="PROSITE" id="PS51387">
    <property type="entry name" value="FAD_PCMH"/>
    <property type="match status" value="1"/>
</dbReference>
<dbReference type="InterPro" id="IPR006094">
    <property type="entry name" value="Oxid_FAD_bind_N"/>
</dbReference>
<dbReference type="InterPro" id="IPR016166">
    <property type="entry name" value="FAD-bd_PCMH"/>
</dbReference>
<dbReference type="PANTHER" id="PTHR43762:SF1">
    <property type="entry name" value="D-ARABINONO-1,4-LACTONE OXIDASE"/>
    <property type="match status" value="1"/>
</dbReference>